<reference evidence="3" key="2">
    <citation type="journal article" date="2016" name="Sci. Rep.">
        <title>Dictyocaulus viviparus genome, variome and transcriptome elucidate lungworm biology and support future intervention.</title>
        <authorList>
            <person name="McNulty S.N."/>
            <person name="Strube C."/>
            <person name="Rosa B.A."/>
            <person name="Martin J.C."/>
            <person name="Tyagi R."/>
            <person name="Choi Y.J."/>
            <person name="Wang Q."/>
            <person name="Hallsworth Pepin K."/>
            <person name="Zhang X."/>
            <person name="Ozersky P."/>
            <person name="Wilson R.K."/>
            <person name="Sternberg P.W."/>
            <person name="Gasser R.B."/>
            <person name="Mitreva M."/>
        </authorList>
    </citation>
    <scope>NUCLEOTIDE SEQUENCE [LARGE SCALE GENOMIC DNA]</scope>
    <source>
        <strain evidence="3">HannoverDv2000</strain>
    </source>
</reference>
<dbReference type="AlphaFoldDB" id="A0A0D8XYR2"/>
<protein>
    <submittedName>
        <fullName evidence="2">Uncharacterized protein</fullName>
    </submittedName>
</protein>
<dbReference type="EMBL" id="KN716305">
    <property type="protein sequence ID" value="KJH47496.1"/>
    <property type="molecule type" value="Genomic_DNA"/>
</dbReference>
<accession>A0A0D8XYR2</accession>
<dbReference type="STRING" id="29172.A0A0D8XYR2"/>
<feature type="transmembrane region" description="Helical" evidence="1">
    <location>
        <begin position="76"/>
        <end position="97"/>
    </location>
</feature>
<organism evidence="2 3">
    <name type="scientific">Dictyocaulus viviparus</name>
    <name type="common">Bovine lungworm</name>
    <dbReference type="NCBI Taxonomy" id="29172"/>
    <lineage>
        <taxon>Eukaryota</taxon>
        <taxon>Metazoa</taxon>
        <taxon>Ecdysozoa</taxon>
        <taxon>Nematoda</taxon>
        <taxon>Chromadorea</taxon>
        <taxon>Rhabditida</taxon>
        <taxon>Rhabditina</taxon>
        <taxon>Rhabditomorpha</taxon>
        <taxon>Strongyloidea</taxon>
        <taxon>Metastrongylidae</taxon>
        <taxon>Dictyocaulus</taxon>
    </lineage>
</organism>
<keyword evidence="1" id="KW-0472">Membrane</keyword>
<name>A0A0D8XYR2_DICVI</name>
<dbReference type="Proteomes" id="UP000053766">
    <property type="component" value="Unassembled WGS sequence"/>
</dbReference>
<dbReference type="OrthoDB" id="2020542at2759"/>
<keyword evidence="1" id="KW-1133">Transmembrane helix</keyword>
<sequence length="204" mass="23106">MPQGKLFDSIYNNFRLYGSGLLFVVGIIVMAGVKLYIMPQGKLFDSIYNNFRLYGSGLLFVVGIIVMAGVKVVNKFALPLVFVVLCCIFSSFLGAFIRFNGSDSLKFCMMGERPVDVTTYYEITHVRPNCTADGLRPLFCSNGTCDAYYERVKNVKVWRGSHLPAIRLEVCNFCQRSYLDGDRYSMKTIQETVLIIKLVEAWSF</sequence>
<keyword evidence="1" id="KW-0812">Transmembrane</keyword>
<reference evidence="2 3" key="1">
    <citation type="submission" date="2013-11" db="EMBL/GenBank/DDBJ databases">
        <title>Draft genome of the bovine lungworm Dictyocaulus viviparus.</title>
        <authorList>
            <person name="Mitreva M."/>
        </authorList>
    </citation>
    <scope>NUCLEOTIDE SEQUENCE [LARGE SCALE GENOMIC DNA]</scope>
    <source>
        <strain evidence="2 3">HannoverDv2000</strain>
    </source>
</reference>
<proteinExistence type="predicted"/>
<evidence type="ECO:0000256" key="1">
    <source>
        <dbReference type="SAM" id="Phobius"/>
    </source>
</evidence>
<evidence type="ECO:0000313" key="2">
    <source>
        <dbReference type="EMBL" id="KJH47496.1"/>
    </source>
</evidence>
<feature type="transmembrane region" description="Helical" evidence="1">
    <location>
        <begin position="20"/>
        <end position="39"/>
    </location>
</feature>
<gene>
    <name evidence="2" type="ORF">DICVIV_06434</name>
</gene>
<keyword evidence="3" id="KW-1185">Reference proteome</keyword>
<feature type="transmembrane region" description="Helical" evidence="1">
    <location>
        <begin position="51"/>
        <end position="70"/>
    </location>
</feature>
<evidence type="ECO:0000313" key="3">
    <source>
        <dbReference type="Proteomes" id="UP000053766"/>
    </source>
</evidence>